<gene>
    <name evidence="1" type="ORF">Pint_30846</name>
</gene>
<reference evidence="2" key="1">
    <citation type="journal article" date="2023" name="G3 (Bethesda)">
        <title>Genome assembly and association tests identify interacting loci associated with vigor, precocity, and sex in interspecific pistachio rootstocks.</title>
        <authorList>
            <person name="Palmer W."/>
            <person name="Jacygrad E."/>
            <person name="Sagayaradj S."/>
            <person name="Cavanaugh K."/>
            <person name="Han R."/>
            <person name="Bertier L."/>
            <person name="Beede B."/>
            <person name="Kafkas S."/>
            <person name="Golino D."/>
            <person name="Preece J."/>
            <person name="Michelmore R."/>
        </authorList>
    </citation>
    <scope>NUCLEOTIDE SEQUENCE [LARGE SCALE GENOMIC DNA]</scope>
</reference>
<keyword evidence="2" id="KW-1185">Reference proteome</keyword>
<accession>A0ACC0XST2</accession>
<protein>
    <submittedName>
        <fullName evidence="1">Uncharacterized protein</fullName>
    </submittedName>
</protein>
<proteinExistence type="predicted"/>
<name>A0ACC0XST2_9ROSI</name>
<organism evidence="1 2">
    <name type="scientific">Pistacia integerrima</name>
    <dbReference type="NCBI Taxonomy" id="434235"/>
    <lineage>
        <taxon>Eukaryota</taxon>
        <taxon>Viridiplantae</taxon>
        <taxon>Streptophyta</taxon>
        <taxon>Embryophyta</taxon>
        <taxon>Tracheophyta</taxon>
        <taxon>Spermatophyta</taxon>
        <taxon>Magnoliopsida</taxon>
        <taxon>eudicotyledons</taxon>
        <taxon>Gunneridae</taxon>
        <taxon>Pentapetalae</taxon>
        <taxon>rosids</taxon>
        <taxon>malvids</taxon>
        <taxon>Sapindales</taxon>
        <taxon>Anacardiaceae</taxon>
        <taxon>Pistacia</taxon>
    </lineage>
</organism>
<evidence type="ECO:0000313" key="1">
    <source>
        <dbReference type="EMBL" id="KAJ0021545.1"/>
    </source>
</evidence>
<evidence type="ECO:0000313" key="2">
    <source>
        <dbReference type="Proteomes" id="UP001163603"/>
    </source>
</evidence>
<comment type="caution">
    <text evidence="1">The sequence shown here is derived from an EMBL/GenBank/DDBJ whole genome shotgun (WGS) entry which is preliminary data.</text>
</comment>
<dbReference type="Proteomes" id="UP001163603">
    <property type="component" value="Chromosome 11"/>
</dbReference>
<dbReference type="EMBL" id="CM047746">
    <property type="protein sequence ID" value="KAJ0021545.1"/>
    <property type="molecule type" value="Genomic_DNA"/>
</dbReference>
<sequence>MSANIIENDSGGCTCILLLPCSNSNCEALSVLSFILLEHWWPWLFAGTCYYRNFTELLWLGKRNIETSYGEKFVRSNALSDVEVVATIFGWQATDNIIMRSTSCMQDYSIRVHLLISKAWLPGMLGWVSEVSWFGGFIIQEEQKV</sequence>